<dbReference type="EMBL" id="BQNB010013749">
    <property type="protein sequence ID" value="GJT19818.1"/>
    <property type="molecule type" value="Genomic_DNA"/>
</dbReference>
<feature type="region of interest" description="Disordered" evidence="1">
    <location>
        <begin position="1"/>
        <end position="40"/>
    </location>
</feature>
<dbReference type="Proteomes" id="UP001151760">
    <property type="component" value="Unassembled WGS sequence"/>
</dbReference>
<feature type="compositionally biased region" description="Polar residues" evidence="1">
    <location>
        <begin position="23"/>
        <end position="35"/>
    </location>
</feature>
<organism evidence="2 3">
    <name type="scientific">Tanacetum coccineum</name>
    <dbReference type="NCBI Taxonomy" id="301880"/>
    <lineage>
        <taxon>Eukaryota</taxon>
        <taxon>Viridiplantae</taxon>
        <taxon>Streptophyta</taxon>
        <taxon>Embryophyta</taxon>
        <taxon>Tracheophyta</taxon>
        <taxon>Spermatophyta</taxon>
        <taxon>Magnoliopsida</taxon>
        <taxon>eudicotyledons</taxon>
        <taxon>Gunneridae</taxon>
        <taxon>Pentapetalae</taxon>
        <taxon>asterids</taxon>
        <taxon>campanulids</taxon>
        <taxon>Asterales</taxon>
        <taxon>Asteraceae</taxon>
        <taxon>Asteroideae</taxon>
        <taxon>Anthemideae</taxon>
        <taxon>Anthemidinae</taxon>
        <taxon>Tanacetum</taxon>
    </lineage>
</organism>
<evidence type="ECO:0000313" key="3">
    <source>
        <dbReference type="Proteomes" id="UP001151760"/>
    </source>
</evidence>
<evidence type="ECO:0000256" key="1">
    <source>
        <dbReference type="SAM" id="MobiDB-lite"/>
    </source>
</evidence>
<reference evidence="2" key="2">
    <citation type="submission" date="2022-01" db="EMBL/GenBank/DDBJ databases">
        <authorList>
            <person name="Yamashiro T."/>
            <person name="Shiraishi A."/>
            <person name="Satake H."/>
            <person name="Nakayama K."/>
        </authorList>
    </citation>
    <scope>NUCLEOTIDE SEQUENCE</scope>
</reference>
<protein>
    <recommendedName>
        <fullName evidence="4">RRM domain-containing protein</fullName>
    </recommendedName>
</protein>
<keyword evidence="3" id="KW-1185">Reference proteome</keyword>
<accession>A0ABQ5C1J3</accession>
<reference evidence="2" key="1">
    <citation type="journal article" date="2022" name="Int. J. Mol. Sci.">
        <title>Draft Genome of Tanacetum Coccineum: Genomic Comparison of Closely Related Tanacetum-Family Plants.</title>
        <authorList>
            <person name="Yamashiro T."/>
            <person name="Shiraishi A."/>
            <person name="Nakayama K."/>
            <person name="Satake H."/>
        </authorList>
    </citation>
    <scope>NUCLEOTIDE SEQUENCE</scope>
</reference>
<comment type="caution">
    <text evidence="2">The sequence shown here is derived from an EMBL/GenBank/DDBJ whole genome shotgun (WGS) entry which is preliminary data.</text>
</comment>
<sequence>MEREREGNDGGWQKVSRKRKDSTNILNPRKNQPVSNLGGRYRPSDFDKVMRDRATSFFFTNFPDDWDTAALWRMFSRYKCITLTLMDPPTAGA</sequence>
<evidence type="ECO:0000313" key="2">
    <source>
        <dbReference type="EMBL" id="GJT19818.1"/>
    </source>
</evidence>
<proteinExistence type="predicted"/>
<name>A0ABQ5C1J3_9ASTR</name>
<gene>
    <name evidence="2" type="ORF">Tco_0878524</name>
</gene>
<evidence type="ECO:0008006" key="4">
    <source>
        <dbReference type="Google" id="ProtNLM"/>
    </source>
</evidence>